<dbReference type="GO" id="GO:0010268">
    <property type="term" value="P:brassinosteroid homeostasis"/>
    <property type="evidence" value="ECO:0007669"/>
    <property type="project" value="TreeGrafter"/>
</dbReference>
<keyword evidence="6" id="KW-1185">Reference proteome</keyword>
<dbReference type="Pfam" id="PF00067">
    <property type="entry name" value="p450"/>
    <property type="match status" value="1"/>
</dbReference>
<name>A0A6A4PVX1_LUPAL</name>
<reference evidence="6" key="1">
    <citation type="journal article" date="2020" name="Nat. Commun.">
        <title>Genome sequence of the cluster root forming white lupin.</title>
        <authorList>
            <person name="Hufnagel B."/>
            <person name="Marques A."/>
            <person name="Soriano A."/>
            <person name="Marques L."/>
            <person name="Divol F."/>
            <person name="Doumas P."/>
            <person name="Sallet E."/>
            <person name="Mancinotti D."/>
            <person name="Carrere S."/>
            <person name="Marande W."/>
            <person name="Arribat S."/>
            <person name="Keller J."/>
            <person name="Huneau C."/>
            <person name="Blein T."/>
            <person name="Aime D."/>
            <person name="Laguerre M."/>
            <person name="Taylor J."/>
            <person name="Schubert V."/>
            <person name="Nelson M."/>
            <person name="Geu-Flores F."/>
            <person name="Crespi M."/>
            <person name="Gallardo-Guerrero K."/>
            <person name="Delaux P.-M."/>
            <person name="Salse J."/>
            <person name="Berges H."/>
            <person name="Guyot R."/>
            <person name="Gouzy J."/>
            <person name="Peret B."/>
        </authorList>
    </citation>
    <scope>NUCLEOTIDE SEQUENCE [LARGE SCALE GENOMIC DNA]</scope>
    <source>
        <strain evidence="6">cv. Amiga</strain>
    </source>
</reference>
<keyword evidence="2 4" id="KW-0479">Metal-binding</keyword>
<evidence type="ECO:0000313" key="5">
    <source>
        <dbReference type="EMBL" id="KAE9605592.1"/>
    </source>
</evidence>
<evidence type="ECO:0000256" key="2">
    <source>
        <dbReference type="ARBA" id="ARBA00022723"/>
    </source>
</evidence>
<dbReference type="InterPro" id="IPR002401">
    <property type="entry name" value="Cyt_P450_E_grp-I"/>
</dbReference>
<comment type="similarity">
    <text evidence="1">Belongs to the cytochrome P450 family.</text>
</comment>
<accession>A0A6A4PVX1</accession>
<protein>
    <submittedName>
        <fullName evidence="5">Putative cytochrome P450</fullName>
    </submittedName>
</protein>
<comment type="cofactor">
    <cofactor evidence="4">
        <name>heme</name>
        <dbReference type="ChEBI" id="CHEBI:30413"/>
    </cofactor>
</comment>
<feature type="binding site" description="axial binding residue" evidence="4">
    <location>
        <position position="381"/>
    </location>
    <ligand>
        <name>heme</name>
        <dbReference type="ChEBI" id="CHEBI:30413"/>
    </ligand>
    <ligandPart>
        <name>Fe</name>
        <dbReference type="ChEBI" id="CHEBI:18248"/>
    </ligandPart>
</feature>
<dbReference type="GO" id="GO:0016125">
    <property type="term" value="P:sterol metabolic process"/>
    <property type="evidence" value="ECO:0007669"/>
    <property type="project" value="TreeGrafter"/>
</dbReference>
<dbReference type="Gene3D" id="1.10.630.10">
    <property type="entry name" value="Cytochrome P450"/>
    <property type="match status" value="1"/>
</dbReference>
<organism evidence="5 6">
    <name type="scientific">Lupinus albus</name>
    <name type="common">White lupine</name>
    <name type="synonym">Lupinus termis</name>
    <dbReference type="NCBI Taxonomy" id="3870"/>
    <lineage>
        <taxon>Eukaryota</taxon>
        <taxon>Viridiplantae</taxon>
        <taxon>Streptophyta</taxon>
        <taxon>Embryophyta</taxon>
        <taxon>Tracheophyta</taxon>
        <taxon>Spermatophyta</taxon>
        <taxon>Magnoliopsida</taxon>
        <taxon>eudicotyledons</taxon>
        <taxon>Gunneridae</taxon>
        <taxon>Pentapetalae</taxon>
        <taxon>rosids</taxon>
        <taxon>fabids</taxon>
        <taxon>Fabales</taxon>
        <taxon>Fabaceae</taxon>
        <taxon>Papilionoideae</taxon>
        <taxon>50 kb inversion clade</taxon>
        <taxon>genistoids sensu lato</taxon>
        <taxon>core genistoids</taxon>
        <taxon>Genisteae</taxon>
        <taxon>Lupinus</taxon>
    </lineage>
</organism>
<dbReference type="PANTHER" id="PTHR24286:SF105">
    <property type="entry name" value="CYTOCHROME P450 85A-LIKE"/>
    <property type="match status" value="1"/>
</dbReference>
<dbReference type="GO" id="GO:0016132">
    <property type="term" value="P:brassinosteroid biosynthetic process"/>
    <property type="evidence" value="ECO:0007669"/>
    <property type="project" value="TreeGrafter"/>
</dbReference>
<dbReference type="GO" id="GO:0005506">
    <property type="term" value="F:iron ion binding"/>
    <property type="evidence" value="ECO:0007669"/>
    <property type="project" value="InterPro"/>
</dbReference>
<dbReference type="InterPro" id="IPR001128">
    <property type="entry name" value="Cyt_P450"/>
</dbReference>
<dbReference type="GO" id="GO:0020037">
    <property type="term" value="F:heme binding"/>
    <property type="evidence" value="ECO:0007669"/>
    <property type="project" value="InterPro"/>
</dbReference>
<dbReference type="GO" id="GO:0016705">
    <property type="term" value="F:oxidoreductase activity, acting on paired donors, with incorporation or reduction of molecular oxygen"/>
    <property type="evidence" value="ECO:0007669"/>
    <property type="project" value="InterPro"/>
</dbReference>
<dbReference type="OrthoDB" id="442633at2759"/>
<proteinExistence type="inferred from homology"/>
<gene>
    <name evidence="5" type="ORF">Lalb_Chr10g0098971</name>
</gene>
<dbReference type="SUPFAM" id="SSF48264">
    <property type="entry name" value="Cytochrome P450"/>
    <property type="match status" value="1"/>
</dbReference>
<dbReference type="InterPro" id="IPR036396">
    <property type="entry name" value="Cyt_P450_sf"/>
</dbReference>
<dbReference type="EMBL" id="WOCE01000010">
    <property type="protein sequence ID" value="KAE9605592.1"/>
    <property type="molecule type" value="Genomic_DNA"/>
</dbReference>
<dbReference type="PRINTS" id="PR00463">
    <property type="entry name" value="EP450I"/>
</dbReference>
<dbReference type="Proteomes" id="UP000447434">
    <property type="component" value="Chromosome 10"/>
</dbReference>
<dbReference type="PRINTS" id="PR00385">
    <property type="entry name" value="P450"/>
</dbReference>
<keyword evidence="3 4" id="KW-0408">Iron</keyword>
<evidence type="ECO:0000313" key="6">
    <source>
        <dbReference type="Proteomes" id="UP000447434"/>
    </source>
</evidence>
<dbReference type="PANTHER" id="PTHR24286">
    <property type="entry name" value="CYTOCHROME P450 26"/>
    <property type="match status" value="1"/>
</dbReference>
<evidence type="ECO:0000256" key="1">
    <source>
        <dbReference type="ARBA" id="ARBA00010617"/>
    </source>
</evidence>
<dbReference type="GO" id="GO:0004497">
    <property type="term" value="F:monooxygenase activity"/>
    <property type="evidence" value="ECO:0007669"/>
    <property type="project" value="InterPro"/>
</dbReference>
<dbReference type="AlphaFoldDB" id="A0A6A4PVX1"/>
<evidence type="ECO:0000256" key="4">
    <source>
        <dbReference type="PIRSR" id="PIRSR602401-1"/>
    </source>
</evidence>
<comment type="caution">
    <text evidence="5">The sequence shown here is derived from an EMBL/GenBank/DDBJ whole genome shotgun (WGS) entry which is preliminary data.</text>
</comment>
<keyword evidence="4" id="KW-0349">Heme</keyword>
<sequence length="431" mass="49695">MCIHYRYGNIFKTHALGSPMIVCMDPQINRYMLINESKIGLVLAHPDSIKNIIGVNMAEVNGTVHKRIRGTLLSLIGPAAHRDGLLQKMDRCMRSFIHNWAGKTIDIQQKVRKLAFMGSLEQIVENEPSSFYETFEDLFVKMSLGTMSLPIKIPGTTYYQGLKARIKLNALLEELLAKRKASSVTHDDFLDQLIRNNGYNSSEEIIEQIVTILYAGYDSVSSTAMMTVKYLHDNPRALQAIREEHFALQQNKRPEELINWDDYKKMSFTRAVIFETLRLANVVNGLSRRTTSDLELNGFIIPKGWKIYLYKRETNLDPFLYQEPLTFNPWRWLVSSSILNLILLCIKNLLLINEDKYIEMQEKGSESNSYNLLYGAGGRECPGKELSISRFSLFLHHFVTKYRWEEVEGNKLLLYPRVIAPKGLHIRVSEY</sequence>
<evidence type="ECO:0000256" key="3">
    <source>
        <dbReference type="ARBA" id="ARBA00023004"/>
    </source>
</evidence>